<sequence>MSLEKIADKLSDIEEILLFYPDTMKPVRKLSRKDDIQEKLYQILNLGEFSPEEIG</sequence>
<proteinExistence type="predicted"/>
<gene>
    <name evidence="1" type="ORF">S03H2_40554</name>
</gene>
<name>X1HUR4_9ZZZZ</name>
<organism evidence="1">
    <name type="scientific">marine sediment metagenome</name>
    <dbReference type="NCBI Taxonomy" id="412755"/>
    <lineage>
        <taxon>unclassified sequences</taxon>
        <taxon>metagenomes</taxon>
        <taxon>ecological metagenomes</taxon>
    </lineage>
</organism>
<evidence type="ECO:0000313" key="1">
    <source>
        <dbReference type="EMBL" id="GAH57549.1"/>
    </source>
</evidence>
<reference evidence="1" key="1">
    <citation type="journal article" date="2014" name="Front. Microbiol.">
        <title>High frequency of phylogenetically diverse reductive dehalogenase-homologous genes in deep subseafloor sedimentary metagenomes.</title>
        <authorList>
            <person name="Kawai M."/>
            <person name="Futagami T."/>
            <person name="Toyoda A."/>
            <person name="Takaki Y."/>
            <person name="Nishi S."/>
            <person name="Hori S."/>
            <person name="Arai W."/>
            <person name="Tsubouchi T."/>
            <person name="Morono Y."/>
            <person name="Uchiyama I."/>
            <person name="Ito T."/>
            <person name="Fujiyama A."/>
            <person name="Inagaki F."/>
            <person name="Takami H."/>
        </authorList>
    </citation>
    <scope>NUCLEOTIDE SEQUENCE</scope>
    <source>
        <strain evidence="1">Expedition CK06-06</strain>
    </source>
</reference>
<protein>
    <submittedName>
        <fullName evidence="1">Uncharacterized protein</fullName>
    </submittedName>
</protein>
<dbReference type="EMBL" id="BARU01025150">
    <property type="protein sequence ID" value="GAH57549.1"/>
    <property type="molecule type" value="Genomic_DNA"/>
</dbReference>
<accession>X1HUR4</accession>
<dbReference type="AlphaFoldDB" id="X1HUR4"/>
<comment type="caution">
    <text evidence="1">The sequence shown here is derived from an EMBL/GenBank/DDBJ whole genome shotgun (WGS) entry which is preliminary data.</text>
</comment>